<evidence type="ECO:0000313" key="3">
    <source>
        <dbReference type="Proteomes" id="UP001063166"/>
    </source>
</evidence>
<protein>
    <submittedName>
        <fullName evidence="2">Uncharacterized protein</fullName>
    </submittedName>
</protein>
<dbReference type="OrthoDB" id="2954648at2759"/>
<name>A0A9P3PPA9_LYOSH</name>
<dbReference type="InterPro" id="IPR023393">
    <property type="entry name" value="START-like_dom_sf"/>
</dbReference>
<proteinExistence type="predicted"/>
<keyword evidence="1" id="KW-0732">Signal</keyword>
<feature type="chain" id="PRO_5040160946" evidence="1">
    <location>
        <begin position="22"/>
        <end position="191"/>
    </location>
</feature>
<dbReference type="AlphaFoldDB" id="A0A9P3PPA9"/>
<gene>
    <name evidence="2" type="ORF">LshimejAT787_0700700</name>
</gene>
<dbReference type="Gene3D" id="3.30.530.20">
    <property type="match status" value="1"/>
</dbReference>
<dbReference type="EMBL" id="BRPK01000007">
    <property type="protein sequence ID" value="GLB39560.1"/>
    <property type="molecule type" value="Genomic_DNA"/>
</dbReference>
<dbReference type="Proteomes" id="UP001063166">
    <property type="component" value="Unassembled WGS sequence"/>
</dbReference>
<evidence type="ECO:0000313" key="2">
    <source>
        <dbReference type="EMBL" id="GLB39560.1"/>
    </source>
</evidence>
<feature type="signal peptide" evidence="1">
    <location>
        <begin position="1"/>
        <end position="21"/>
    </location>
</feature>
<keyword evidence="3" id="KW-1185">Reference proteome</keyword>
<reference evidence="2" key="1">
    <citation type="submission" date="2022-07" db="EMBL/GenBank/DDBJ databases">
        <title>The genome of Lyophyllum shimeji provides insight into the initial evolution of ectomycorrhizal fungal genome.</title>
        <authorList>
            <person name="Kobayashi Y."/>
            <person name="Shibata T."/>
            <person name="Hirakawa H."/>
            <person name="Shigenobu S."/>
            <person name="Nishiyama T."/>
            <person name="Yamada A."/>
            <person name="Hasebe M."/>
            <person name="Kawaguchi M."/>
        </authorList>
    </citation>
    <scope>NUCLEOTIDE SEQUENCE</scope>
    <source>
        <strain evidence="2">AT787</strain>
    </source>
</reference>
<accession>A0A9P3PPA9</accession>
<organism evidence="2 3">
    <name type="scientific">Lyophyllum shimeji</name>
    <name type="common">Hon-shimeji</name>
    <name type="synonym">Tricholoma shimeji</name>
    <dbReference type="NCBI Taxonomy" id="47721"/>
    <lineage>
        <taxon>Eukaryota</taxon>
        <taxon>Fungi</taxon>
        <taxon>Dikarya</taxon>
        <taxon>Basidiomycota</taxon>
        <taxon>Agaricomycotina</taxon>
        <taxon>Agaricomycetes</taxon>
        <taxon>Agaricomycetidae</taxon>
        <taxon>Agaricales</taxon>
        <taxon>Tricholomatineae</taxon>
        <taxon>Lyophyllaceae</taxon>
        <taxon>Lyophyllum</taxon>
    </lineage>
</organism>
<comment type="caution">
    <text evidence="2">The sequence shown here is derived from an EMBL/GenBank/DDBJ whole genome shotgun (WGS) entry which is preliminary data.</text>
</comment>
<sequence length="191" mass="21396">MSTRVFLLAITLLARTALVRAATDDLDPQCPAPTLPGFESNVFQYNVPAEQFFNKTPSFFHTEWYTGPVNSTHGKDDTIGSTRSVIFGGAFYTERLVAFSRSPSEIMYRVVLDTPTFFTNITFTSYTDELRIMSICGGSATYVSMTVTYCTDHLLRAYDGYDRYRRATVRALADELKAFVFTESCPNGSSQ</sequence>
<dbReference type="SUPFAM" id="SSF55961">
    <property type="entry name" value="Bet v1-like"/>
    <property type="match status" value="1"/>
</dbReference>
<evidence type="ECO:0000256" key="1">
    <source>
        <dbReference type="SAM" id="SignalP"/>
    </source>
</evidence>